<keyword evidence="3" id="KW-1185">Reference proteome</keyword>
<dbReference type="RefSeq" id="WP_088769264.1">
    <property type="nucleotide sequence ID" value="NZ_CP022133.1"/>
</dbReference>
<name>A0ABN5ASC4_9GAMM</name>
<dbReference type="InterPro" id="IPR027417">
    <property type="entry name" value="P-loop_NTPase"/>
</dbReference>
<sequence length="1097" mass="125624">MNLTAFKPLTENVSSNDELTDKVHERTAEAIYQFIKNERSGSEGLTIGLEGSWGSGKSHIINLTRGMFSHCTDTLFFSFDAWAHEGDPLRKAFLNELINEAINRSSSPDSSLVNSLEGIKAQVNRGTETRLTSHAKPSVLGLVLMLSLILTPLGYGLLASRPETSVSFYWGHISDIDWRLVSGGFCFVPLTIALYQVVSSLQKVQKLKEVIKSPFVRKKSEKSSCSEVREESDDNDGRFFTSTQTEFTAQKTLENGEPTSWDFSRYYDDVIKAITADKDYGFSKIVIVIDNIDRLSRIHARGVWSTLQTFFQSRSSSRISSNYNEKDIWYLIPYDRQAFCEAIEGSSSSEEDLSSQLGLLDKNFQVVFEVPPVVSSTWVDYFSRLVDTAFGYRWNSSEVEEFKEAFERINSKLHVSPTIREMRAVVNRAGAIAMQTMHSISTKNICLYVCMRRKHGEETFRKKLISSDGFSGLDIENHDRLELATILFNVEQNKAAQLLLEEPIIKALQSPTNNQITELYESHLNGFRIAWRQSRSTIGSLLDSDRDLFVKVSDSLIALAELDSSLVSPFNIHLRDSWGRFLEHPNISPSQDNFIASLSSAAKYFNKNYKSHLLKIKQKLTSGVQSLFTSPNARQHSAQAIAFYQKAVSIPEILNVWKPFYAEDIEAKNWVSWKRSEKETAREVELAVYPARKLDSLTAELNVFGSESSNDIWIIEEIFEKEPESPVWEQYLDKLIIWLNTKQMTDAESQFRLAHKVIDSDPKRYEEQTHELSQITRIGNPRVVLTGHFNAFFIARYVNSIPPQVRQNLHQFWNTSADINNELNDVIEVFRSNPEPLWLQAIGQNSNRAKSYINEKPLELTNNCEYVALNFDKVTKIFPKKARQIARQLINTGLADKLFDGFLSSPNDYINDINSLAEMYPELPTSSAFDSSKLNVQHWLLLLERHSPLCINVSNNEKLSEAFEQFMKRIIQESNRNLENFGISADFYNRLAANVMGENGSRKRRIVECYFSTPNDHLSDETFRLISDYLSSSLGYPSEKNVRSIMLQWIKQNKVDRVKWFINTNKWFSKYYGLLEEIKESCPHRTNALVELHKKLK</sequence>
<protein>
    <recommendedName>
        <fullName evidence="1">KAP NTPase domain-containing protein</fullName>
    </recommendedName>
</protein>
<dbReference type="EMBL" id="CP022133">
    <property type="protein sequence ID" value="ASG66814.1"/>
    <property type="molecule type" value="Genomic_DNA"/>
</dbReference>
<evidence type="ECO:0000259" key="1">
    <source>
        <dbReference type="Pfam" id="PF07693"/>
    </source>
</evidence>
<dbReference type="SUPFAM" id="SSF52540">
    <property type="entry name" value="P-loop containing nucleoside triphosphate hydrolases"/>
    <property type="match status" value="1"/>
</dbReference>
<dbReference type="Pfam" id="PF07693">
    <property type="entry name" value="KAP_NTPase"/>
    <property type="match status" value="1"/>
</dbReference>
<dbReference type="InterPro" id="IPR011646">
    <property type="entry name" value="KAP_P-loop"/>
</dbReference>
<proteinExistence type="predicted"/>
<reference evidence="2 3" key="1">
    <citation type="submission" date="2017-06" db="EMBL/GenBank/DDBJ databases">
        <title>Complete genome sequence of Idiomarina piscisalsi strain 10PY1A isolated from soil of Soudi Arabia.</title>
        <authorList>
            <person name="Kim M.-C."/>
            <person name="Jung B.K."/>
            <person name="Budiyanto F."/>
            <person name="Nzila A."/>
            <person name="Shin J.-H."/>
        </authorList>
    </citation>
    <scope>NUCLEOTIDE SEQUENCE [LARGE SCALE GENOMIC DNA]</scope>
    <source>
        <strain evidence="2 3">10PY1A</strain>
    </source>
</reference>
<gene>
    <name evidence="2" type="ORF">CEW91_12000</name>
</gene>
<feature type="domain" description="KAP NTPase" evidence="1">
    <location>
        <begin position="27"/>
        <end position="428"/>
    </location>
</feature>
<accession>A0ABN5ASC4</accession>
<organism evidence="2 3">
    <name type="scientific">Idiomarina piscisalsi</name>
    <dbReference type="NCBI Taxonomy" id="1096243"/>
    <lineage>
        <taxon>Bacteria</taxon>
        <taxon>Pseudomonadati</taxon>
        <taxon>Pseudomonadota</taxon>
        <taxon>Gammaproteobacteria</taxon>
        <taxon>Alteromonadales</taxon>
        <taxon>Idiomarinaceae</taxon>
        <taxon>Idiomarina</taxon>
    </lineage>
</organism>
<evidence type="ECO:0000313" key="3">
    <source>
        <dbReference type="Proteomes" id="UP000197717"/>
    </source>
</evidence>
<dbReference type="Proteomes" id="UP000197717">
    <property type="component" value="Chromosome"/>
</dbReference>
<evidence type="ECO:0000313" key="2">
    <source>
        <dbReference type="EMBL" id="ASG66814.1"/>
    </source>
</evidence>